<evidence type="ECO:0000313" key="2">
    <source>
        <dbReference type="Proteomes" id="UP000316291"/>
    </source>
</evidence>
<dbReference type="RefSeq" id="WP_145831506.1">
    <property type="nucleotide sequence ID" value="NZ_VLLA01000005.1"/>
</dbReference>
<dbReference type="EMBL" id="VLLA01000005">
    <property type="protein sequence ID" value="TWI71970.1"/>
    <property type="molecule type" value="Genomic_DNA"/>
</dbReference>
<name>A0A562RUB9_9BRAD</name>
<keyword evidence="2" id="KW-1185">Reference proteome</keyword>
<sequence length="572" mass="63158">MGQLSSVIKALGVERVIWIDDIFASIAEAEPVDVVALAHRIATEGMFGALGLDDVASEDEPVTELIRMLSDDPELTKRAGDLVGTNVSVDLANRVMQSMGCEALPKSGADWQAALKSAEVTYQNTLFLVDRDFKREGIDDEQSNAILKQTVAGFLKADTSNYCVVLTKEVGVEQEATARKDFLTAILDGEQDKKDLIRFSVISKNVLENGGEEVLSKSLRDKLAGVVLYAMLQKVESSLDDSVTALRDIIVTEFIDINKAVLQNSYKEGVSELEVLLRILQQKHRIELAKSLKAGNGDGLHALLARFRLFQIDGDNGLEVSDHVISGELSRICRAEVMTEGPLVNDLSLPIVPGDVFAEIEAGQSADKPNADWKGELETEKKYWMLLGQLCDVVPRGDTGLSATKMAFLVRFTVKSIKNHDKSLQKGQLNSGRTGWMTVGDLALHFDFREVLSANVAALQLCSFNRNGAAVLWEGDTGGDVWSLASMARAKQLMLKSFLQHKKVPQELQCYGTSFSEADTGRRLSIRTKKGKRIFSYSIRRVCRIRDVEASEALGALERYWRRPAKPNYFVH</sequence>
<dbReference type="AlphaFoldDB" id="A0A562RUB9"/>
<protein>
    <submittedName>
        <fullName evidence="1">Uncharacterized protein</fullName>
    </submittedName>
</protein>
<comment type="caution">
    <text evidence="1">The sequence shown here is derived from an EMBL/GenBank/DDBJ whole genome shotgun (WGS) entry which is preliminary data.</text>
</comment>
<gene>
    <name evidence="1" type="ORF">IQ16_02644</name>
</gene>
<accession>A0A562RUB9</accession>
<reference evidence="1 2" key="1">
    <citation type="journal article" date="2015" name="Stand. Genomic Sci.">
        <title>Genomic Encyclopedia of Bacterial and Archaeal Type Strains, Phase III: the genomes of soil and plant-associated and newly described type strains.</title>
        <authorList>
            <person name="Whitman W.B."/>
            <person name="Woyke T."/>
            <person name="Klenk H.P."/>
            <person name="Zhou Y."/>
            <person name="Lilburn T.G."/>
            <person name="Beck B.J."/>
            <person name="De Vos P."/>
            <person name="Vandamme P."/>
            <person name="Eisen J.A."/>
            <person name="Garrity G."/>
            <person name="Hugenholtz P."/>
            <person name="Kyrpides N.C."/>
        </authorList>
    </citation>
    <scope>NUCLEOTIDE SEQUENCE [LARGE SCALE GENOMIC DNA]</scope>
    <source>
        <strain evidence="1 2">CGMCC 1.10948</strain>
    </source>
</reference>
<dbReference type="Proteomes" id="UP000316291">
    <property type="component" value="Unassembled WGS sequence"/>
</dbReference>
<organism evidence="1 2">
    <name type="scientific">Bradyrhizobium huanghuaihaiense</name>
    <dbReference type="NCBI Taxonomy" id="990078"/>
    <lineage>
        <taxon>Bacteria</taxon>
        <taxon>Pseudomonadati</taxon>
        <taxon>Pseudomonadota</taxon>
        <taxon>Alphaproteobacteria</taxon>
        <taxon>Hyphomicrobiales</taxon>
        <taxon>Nitrobacteraceae</taxon>
        <taxon>Bradyrhizobium</taxon>
    </lineage>
</organism>
<proteinExistence type="predicted"/>
<evidence type="ECO:0000313" key="1">
    <source>
        <dbReference type="EMBL" id="TWI71970.1"/>
    </source>
</evidence>
<dbReference type="OrthoDB" id="2987435at2"/>